<evidence type="ECO:0000313" key="1">
    <source>
        <dbReference type="EMBL" id="RVX01296.1"/>
    </source>
</evidence>
<evidence type="ECO:0000313" key="2">
    <source>
        <dbReference type="Proteomes" id="UP000288805"/>
    </source>
</evidence>
<dbReference type="InterPro" id="IPR038765">
    <property type="entry name" value="Papain-like_cys_pep_sf"/>
</dbReference>
<organism evidence="1 2">
    <name type="scientific">Vitis vinifera</name>
    <name type="common">Grape</name>
    <dbReference type="NCBI Taxonomy" id="29760"/>
    <lineage>
        <taxon>Eukaryota</taxon>
        <taxon>Viridiplantae</taxon>
        <taxon>Streptophyta</taxon>
        <taxon>Embryophyta</taxon>
        <taxon>Tracheophyta</taxon>
        <taxon>Spermatophyta</taxon>
        <taxon>Magnoliopsida</taxon>
        <taxon>eudicotyledons</taxon>
        <taxon>Gunneridae</taxon>
        <taxon>Pentapetalae</taxon>
        <taxon>rosids</taxon>
        <taxon>Vitales</taxon>
        <taxon>Vitaceae</taxon>
        <taxon>Viteae</taxon>
        <taxon>Vitis</taxon>
    </lineage>
</organism>
<accession>A0A438IX64</accession>
<dbReference type="Proteomes" id="UP000288805">
    <property type="component" value="Unassembled WGS sequence"/>
</dbReference>
<comment type="caution">
    <text evidence="1">The sequence shown here is derived from an EMBL/GenBank/DDBJ whole genome shotgun (WGS) entry which is preliminary data.</text>
</comment>
<protein>
    <submittedName>
        <fullName evidence="1">Uncharacterized protein</fullName>
    </submittedName>
</protein>
<proteinExistence type="predicted"/>
<reference evidence="1 2" key="1">
    <citation type="journal article" date="2018" name="PLoS Genet.">
        <title>Population sequencing reveals clonal diversity and ancestral inbreeding in the grapevine cultivar Chardonnay.</title>
        <authorList>
            <person name="Roach M.J."/>
            <person name="Johnson D.L."/>
            <person name="Bohlmann J."/>
            <person name="van Vuuren H.J."/>
            <person name="Jones S.J."/>
            <person name="Pretorius I.S."/>
            <person name="Schmidt S.A."/>
            <person name="Borneman A.R."/>
        </authorList>
    </citation>
    <scope>NUCLEOTIDE SEQUENCE [LARGE SCALE GENOMIC DNA]</scope>
    <source>
        <strain evidence="2">cv. Chardonnay</strain>
        <tissue evidence="1">Leaf</tissue>
    </source>
</reference>
<name>A0A438IX64_VITVI</name>
<gene>
    <name evidence="1" type="ORF">CK203_031301</name>
</gene>
<dbReference type="AlphaFoldDB" id="A0A438IX64"/>
<dbReference type="SUPFAM" id="SSF54001">
    <property type="entry name" value="Cysteine proteinases"/>
    <property type="match status" value="1"/>
</dbReference>
<dbReference type="EMBL" id="QGNW01000076">
    <property type="protein sequence ID" value="RVX01296.1"/>
    <property type="molecule type" value="Genomic_DNA"/>
</dbReference>
<sequence length="81" mass="9807">MYDFFLIRFDLKCLGPDKLVNNKVVTMFCRILNGKDKGNREHFLSPHFEDKVMKYKEKLLTQMIMSPKNEIRKNVYWSMDQ</sequence>